<dbReference type="EMBL" id="JAOVQO010000001">
    <property type="protein sequence ID" value="MCU9846496.1"/>
    <property type="molecule type" value="Genomic_DNA"/>
</dbReference>
<sequence>MTCYLGDQALGHTNLCFDVLDGGMKKVENEDRSIKGELKWPGV</sequence>
<reference evidence="1 2" key="1">
    <citation type="submission" date="2022-10" db="EMBL/GenBank/DDBJ databases">
        <title>Defluviimonas sp. nov., isolated from ocean surface sediments.</title>
        <authorList>
            <person name="He W."/>
            <person name="Wang L."/>
            <person name="Zhang D.-F."/>
        </authorList>
    </citation>
    <scope>NUCLEOTIDE SEQUENCE [LARGE SCALE GENOMIC DNA]</scope>
    <source>
        <strain evidence="1 2">WL0024</strain>
    </source>
</reference>
<keyword evidence="2" id="KW-1185">Reference proteome</keyword>
<protein>
    <submittedName>
        <fullName evidence="1">Uncharacterized protein</fullName>
    </submittedName>
</protein>
<accession>A0ABT2WXU4</accession>
<name>A0ABT2WXU4_9RHOB</name>
<evidence type="ECO:0000313" key="2">
    <source>
        <dbReference type="Proteomes" id="UP001209535"/>
    </source>
</evidence>
<dbReference type="RefSeq" id="WP_263332137.1">
    <property type="nucleotide sequence ID" value="NZ_JAOVQO010000001.1"/>
</dbReference>
<gene>
    <name evidence="1" type="ORF">OEZ60_00565</name>
</gene>
<evidence type="ECO:0000313" key="1">
    <source>
        <dbReference type="EMBL" id="MCU9846496.1"/>
    </source>
</evidence>
<proteinExistence type="predicted"/>
<dbReference type="Proteomes" id="UP001209535">
    <property type="component" value="Unassembled WGS sequence"/>
</dbReference>
<organism evidence="1 2">
    <name type="scientific">Albidovulum salinarum</name>
    <dbReference type="NCBI Taxonomy" id="2984153"/>
    <lineage>
        <taxon>Bacteria</taxon>
        <taxon>Pseudomonadati</taxon>
        <taxon>Pseudomonadota</taxon>
        <taxon>Alphaproteobacteria</taxon>
        <taxon>Rhodobacterales</taxon>
        <taxon>Paracoccaceae</taxon>
        <taxon>Albidovulum</taxon>
    </lineage>
</organism>
<comment type="caution">
    <text evidence="1">The sequence shown here is derived from an EMBL/GenBank/DDBJ whole genome shotgun (WGS) entry which is preliminary data.</text>
</comment>